<keyword evidence="1" id="KW-1133">Transmembrane helix</keyword>
<feature type="non-terminal residue" evidence="2">
    <location>
        <position position="237"/>
    </location>
</feature>
<keyword evidence="3" id="KW-1185">Reference proteome</keyword>
<dbReference type="InterPro" id="IPR014942">
    <property type="entry name" value="AbiEii"/>
</dbReference>
<accession>A0A9W8JEJ6</accession>
<keyword evidence="1" id="KW-0812">Transmembrane</keyword>
<reference evidence="2" key="1">
    <citation type="submission" date="2022-06" db="EMBL/GenBank/DDBJ databases">
        <title>Genome Sequence of Candolleomyces eurysporus.</title>
        <authorList>
            <person name="Buettner E."/>
        </authorList>
    </citation>
    <scope>NUCLEOTIDE SEQUENCE</scope>
    <source>
        <strain evidence="2">VTCC 930004</strain>
    </source>
</reference>
<keyword evidence="1" id="KW-0472">Membrane</keyword>
<sequence>MSTTNSPRREPLSLLELQDCARRINTIFAQRGVAFALMGGAGCCLLLDYYQVTTNRATTDLDMLMVPDKAQTPTLDAERLSKLLQKEHQDLIVTSIQEITLYETPALQVYREPDPRPIIVDLEIFDSQAWPGRPQYDLTDPDNNTVSIPVGDGVEVLVMSPRWIVREKILTAYGRKGGMKERSDLEDVEALLPLLNDHALVFEKQDDIDALKYVLKKDPELEPDLRKKIKCPAVFEA</sequence>
<proteinExistence type="predicted"/>
<protein>
    <submittedName>
        <fullName evidence="2">Uncharacterized protein</fullName>
    </submittedName>
</protein>
<evidence type="ECO:0000256" key="1">
    <source>
        <dbReference type="SAM" id="Phobius"/>
    </source>
</evidence>
<organism evidence="2 3">
    <name type="scientific">Candolleomyces eurysporus</name>
    <dbReference type="NCBI Taxonomy" id="2828524"/>
    <lineage>
        <taxon>Eukaryota</taxon>
        <taxon>Fungi</taxon>
        <taxon>Dikarya</taxon>
        <taxon>Basidiomycota</taxon>
        <taxon>Agaricomycotina</taxon>
        <taxon>Agaricomycetes</taxon>
        <taxon>Agaricomycetidae</taxon>
        <taxon>Agaricales</taxon>
        <taxon>Agaricineae</taxon>
        <taxon>Psathyrellaceae</taxon>
        <taxon>Candolleomyces</taxon>
    </lineage>
</organism>
<dbReference type="Pfam" id="PF08843">
    <property type="entry name" value="AbiEii"/>
    <property type="match status" value="1"/>
</dbReference>
<dbReference type="OrthoDB" id="5419802at2759"/>
<dbReference type="EMBL" id="JANBPK010000748">
    <property type="protein sequence ID" value="KAJ2933255.1"/>
    <property type="molecule type" value="Genomic_DNA"/>
</dbReference>
<evidence type="ECO:0000313" key="2">
    <source>
        <dbReference type="EMBL" id="KAJ2933255.1"/>
    </source>
</evidence>
<feature type="transmembrane region" description="Helical" evidence="1">
    <location>
        <begin position="32"/>
        <end position="50"/>
    </location>
</feature>
<name>A0A9W8JEJ6_9AGAR</name>
<dbReference type="Proteomes" id="UP001140091">
    <property type="component" value="Unassembled WGS sequence"/>
</dbReference>
<gene>
    <name evidence="2" type="ORF">H1R20_g3840</name>
</gene>
<evidence type="ECO:0000313" key="3">
    <source>
        <dbReference type="Proteomes" id="UP001140091"/>
    </source>
</evidence>
<comment type="caution">
    <text evidence="2">The sequence shown here is derived from an EMBL/GenBank/DDBJ whole genome shotgun (WGS) entry which is preliminary data.</text>
</comment>
<dbReference type="AlphaFoldDB" id="A0A9W8JEJ6"/>